<dbReference type="Proteomes" id="UP001595526">
    <property type="component" value="Unassembled WGS sequence"/>
</dbReference>
<reference evidence="3" key="1">
    <citation type="journal article" date="2019" name="Int. J. Syst. Evol. Microbiol.">
        <title>The Global Catalogue of Microorganisms (GCM) 10K type strain sequencing project: providing services to taxonomists for standard genome sequencing and annotation.</title>
        <authorList>
            <consortium name="The Broad Institute Genomics Platform"/>
            <consortium name="The Broad Institute Genome Sequencing Center for Infectious Disease"/>
            <person name="Wu L."/>
            <person name="Ma J."/>
        </authorList>
    </citation>
    <scope>NUCLEOTIDE SEQUENCE [LARGE SCALE GENOMIC DNA]</scope>
    <source>
        <strain evidence="3">KCTC 52416</strain>
    </source>
</reference>
<feature type="transmembrane region" description="Helical" evidence="1">
    <location>
        <begin position="91"/>
        <end position="114"/>
    </location>
</feature>
<feature type="transmembrane region" description="Helical" evidence="1">
    <location>
        <begin position="148"/>
        <end position="165"/>
    </location>
</feature>
<keyword evidence="1" id="KW-1133">Transmembrane helix</keyword>
<gene>
    <name evidence="2" type="ORF">ACFOET_18195</name>
</gene>
<evidence type="ECO:0000313" key="3">
    <source>
        <dbReference type="Proteomes" id="UP001595526"/>
    </source>
</evidence>
<accession>A0ABV7JTF8</accession>
<evidence type="ECO:0000313" key="2">
    <source>
        <dbReference type="EMBL" id="MFC3199553.1"/>
    </source>
</evidence>
<comment type="caution">
    <text evidence="2">The sequence shown here is derived from an EMBL/GenBank/DDBJ whole genome shotgun (WGS) entry which is preliminary data.</text>
</comment>
<evidence type="ECO:0000256" key="1">
    <source>
        <dbReference type="SAM" id="Phobius"/>
    </source>
</evidence>
<keyword evidence="1" id="KW-0812">Transmembrane</keyword>
<dbReference type="EMBL" id="JBHRTA010000056">
    <property type="protein sequence ID" value="MFC3199553.1"/>
    <property type="molecule type" value="Genomic_DNA"/>
</dbReference>
<organism evidence="2 3">
    <name type="scientific">Parapedobacter deserti</name>
    <dbReference type="NCBI Taxonomy" id="1912957"/>
    <lineage>
        <taxon>Bacteria</taxon>
        <taxon>Pseudomonadati</taxon>
        <taxon>Bacteroidota</taxon>
        <taxon>Sphingobacteriia</taxon>
        <taxon>Sphingobacteriales</taxon>
        <taxon>Sphingobacteriaceae</taxon>
        <taxon>Parapedobacter</taxon>
    </lineage>
</organism>
<proteinExistence type="predicted"/>
<keyword evidence="1" id="KW-0472">Membrane</keyword>
<name>A0ABV7JTF8_9SPHI</name>
<feature type="transmembrane region" description="Helical" evidence="1">
    <location>
        <begin position="177"/>
        <end position="195"/>
    </location>
</feature>
<sequence>MELDEMKKLWQTQHANSVASNEKGECPTTRCKKGQARVSIAYPGEQDAERVASEKSNGYLTTILRNEYTGLSLVIILLVALLSLTDRALSSVTAMAGYIILLLSLLAKICTAVYKIVLIKRIDLAADSLTDFALKMDRFHLLVAKERLVGLSSIPFGLVSLYLLIDGYRFQQLIDILPRLIISIVLAIAISYFMYKKSYFDKIKDIKEHIKAVKHFRDSA</sequence>
<protein>
    <submittedName>
        <fullName evidence="2">Uncharacterized protein</fullName>
    </submittedName>
</protein>
<feature type="transmembrane region" description="Helical" evidence="1">
    <location>
        <begin position="68"/>
        <end position="85"/>
    </location>
</feature>
<keyword evidence="3" id="KW-1185">Reference proteome</keyword>
<dbReference type="RefSeq" id="WP_379025292.1">
    <property type="nucleotide sequence ID" value="NZ_JBHRTA010000056.1"/>
</dbReference>